<keyword evidence="1" id="KW-0812">Transmembrane</keyword>
<gene>
    <name evidence="2" type="ORF">L0C25_20880</name>
</gene>
<keyword evidence="1" id="KW-0472">Membrane</keyword>
<proteinExistence type="predicted"/>
<organism evidence="2 3">
    <name type="scientific">Solicola gregarius</name>
    <dbReference type="NCBI Taxonomy" id="2908642"/>
    <lineage>
        <taxon>Bacteria</taxon>
        <taxon>Bacillati</taxon>
        <taxon>Actinomycetota</taxon>
        <taxon>Actinomycetes</taxon>
        <taxon>Propionibacteriales</taxon>
        <taxon>Nocardioidaceae</taxon>
        <taxon>Solicola</taxon>
    </lineage>
</organism>
<dbReference type="EMBL" id="CP094970">
    <property type="protein sequence ID" value="UYM04949.1"/>
    <property type="molecule type" value="Genomic_DNA"/>
</dbReference>
<keyword evidence="3" id="KW-1185">Reference proteome</keyword>
<evidence type="ECO:0000313" key="2">
    <source>
        <dbReference type="EMBL" id="UYM04949.1"/>
    </source>
</evidence>
<dbReference type="KEGG" id="sgrg:L0C25_20880"/>
<protein>
    <submittedName>
        <fullName evidence="2">Uncharacterized protein</fullName>
    </submittedName>
</protein>
<sequence>MRLVRLQMDIARMMIVQARGWAARARREGRSDLGASAIEWAIISAIVVGLALGVMYAVRSVVQDNTDKIEDGSNT</sequence>
<evidence type="ECO:0000256" key="1">
    <source>
        <dbReference type="SAM" id="Phobius"/>
    </source>
</evidence>
<dbReference type="AlphaFoldDB" id="A0AA46YKU0"/>
<reference evidence="2" key="1">
    <citation type="submission" date="2022-01" db="EMBL/GenBank/DDBJ databases">
        <title>Nocardioidaceae gen. sp. A5X3R13.</title>
        <authorList>
            <person name="Lopez Marin M.A."/>
            <person name="Uhlik O."/>
        </authorList>
    </citation>
    <scope>NUCLEOTIDE SEQUENCE</scope>
    <source>
        <strain evidence="2">A5X3R13</strain>
    </source>
</reference>
<name>A0AA46YKU0_9ACTN</name>
<accession>A0AA46YKU0</accession>
<keyword evidence="1" id="KW-1133">Transmembrane helix</keyword>
<feature type="transmembrane region" description="Helical" evidence="1">
    <location>
        <begin position="37"/>
        <end position="58"/>
    </location>
</feature>
<evidence type="ECO:0000313" key="3">
    <source>
        <dbReference type="Proteomes" id="UP001164390"/>
    </source>
</evidence>
<dbReference type="RefSeq" id="WP_271633712.1">
    <property type="nucleotide sequence ID" value="NZ_CP094970.1"/>
</dbReference>
<dbReference type="Proteomes" id="UP001164390">
    <property type="component" value="Chromosome"/>
</dbReference>